<dbReference type="RefSeq" id="WP_192598278.1">
    <property type="nucleotide sequence ID" value="NZ_JADBEL010000006.1"/>
</dbReference>
<accession>A0A927MH32</accession>
<dbReference type="AlphaFoldDB" id="A0A927MH32"/>
<dbReference type="Proteomes" id="UP000658225">
    <property type="component" value="Unassembled WGS sequence"/>
</dbReference>
<evidence type="ECO:0000256" key="1">
    <source>
        <dbReference type="SAM" id="SignalP"/>
    </source>
</evidence>
<name>A0A927MH32_9BACL</name>
<protein>
    <submittedName>
        <fullName evidence="2">ABC-type uncharacterized transport system YnjBCD substrate-binding protein</fullName>
    </submittedName>
</protein>
<feature type="signal peptide" evidence="1">
    <location>
        <begin position="1"/>
        <end position="22"/>
    </location>
</feature>
<dbReference type="EMBL" id="JADBEL010000006">
    <property type="protein sequence ID" value="MBE1554495.1"/>
    <property type="molecule type" value="Genomic_DNA"/>
</dbReference>
<proteinExistence type="predicted"/>
<organism evidence="2 3">
    <name type="scientific">Sporosarcina limicola</name>
    <dbReference type="NCBI Taxonomy" id="34101"/>
    <lineage>
        <taxon>Bacteria</taxon>
        <taxon>Bacillati</taxon>
        <taxon>Bacillota</taxon>
        <taxon>Bacilli</taxon>
        <taxon>Bacillales</taxon>
        <taxon>Caryophanaceae</taxon>
        <taxon>Sporosarcina</taxon>
    </lineage>
</organism>
<evidence type="ECO:0000313" key="3">
    <source>
        <dbReference type="Proteomes" id="UP000658225"/>
    </source>
</evidence>
<evidence type="ECO:0000313" key="2">
    <source>
        <dbReference type="EMBL" id="MBE1554495.1"/>
    </source>
</evidence>
<gene>
    <name evidence="2" type="ORF">H4683_001571</name>
</gene>
<keyword evidence="3" id="KW-1185">Reference proteome</keyword>
<feature type="chain" id="PRO_5038692102" evidence="1">
    <location>
        <begin position="23"/>
        <end position="107"/>
    </location>
</feature>
<dbReference type="PROSITE" id="PS51257">
    <property type="entry name" value="PROKAR_LIPOPROTEIN"/>
    <property type="match status" value="1"/>
</dbReference>
<keyword evidence="1" id="KW-0732">Signal</keyword>
<reference evidence="2" key="1">
    <citation type="submission" date="2020-10" db="EMBL/GenBank/DDBJ databases">
        <title>Genomic Encyclopedia of Type Strains, Phase IV (KMG-IV): sequencing the most valuable type-strain genomes for metagenomic binning, comparative biology and taxonomic classification.</title>
        <authorList>
            <person name="Goeker M."/>
        </authorList>
    </citation>
    <scope>NUCLEOTIDE SEQUENCE</scope>
    <source>
        <strain evidence="2">DSM 13886</strain>
    </source>
</reference>
<sequence>MKRLIILFIAIGLVLVGCSQDATNGSIEKNDSTKQRVYSSSWNGNPIIVKQRNKNDEYETVNEITDTDKAENLINALKNAAWQENVKVDIRPQTINSLGIHLSMTFG</sequence>
<comment type="caution">
    <text evidence="2">The sequence shown here is derived from an EMBL/GenBank/DDBJ whole genome shotgun (WGS) entry which is preliminary data.</text>
</comment>